<keyword evidence="8" id="KW-1185">Reference proteome</keyword>
<keyword evidence="5 6" id="KW-0408">Iron</keyword>
<dbReference type="OMA" id="DSEYWEE"/>
<keyword evidence="2 6" id="KW-0349">Heme</keyword>
<dbReference type="GO" id="GO:0004497">
    <property type="term" value="F:monooxygenase activity"/>
    <property type="evidence" value="ECO:0007669"/>
    <property type="project" value="InterPro"/>
</dbReference>
<dbReference type="Pfam" id="PF00067">
    <property type="entry name" value="p450"/>
    <property type="match status" value="2"/>
</dbReference>
<evidence type="ECO:0000256" key="5">
    <source>
        <dbReference type="ARBA" id="ARBA00023004"/>
    </source>
</evidence>
<organism evidence="7">
    <name type="scientific">Solanum lycopersicum</name>
    <name type="common">Tomato</name>
    <name type="synonym">Lycopersicon esculentum</name>
    <dbReference type="NCBI Taxonomy" id="4081"/>
    <lineage>
        <taxon>Eukaryota</taxon>
        <taxon>Viridiplantae</taxon>
        <taxon>Streptophyta</taxon>
        <taxon>Embryophyta</taxon>
        <taxon>Tracheophyta</taxon>
        <taxon>Spermatophyta</taxon>
        <taxon>Magnoliopsida</taxon>
        <taxon>eudicotyledons</taxon>
        <taxon>Gunneridae</taxon>
        <taxon>Pentapetalae</taxon>
        <taxon>asterids</taxon>
        <taxon>lamiids</taxon>
        <taxon>Solanales</taxon>
        <taxon>Solanaceae</taxon>
        <taxon>Solanoideae</taxon>
        <taxon>Solaneae</taxon>
        <taxon>Solanum</taxon>
        <taxon>Solanum subgen. Lycopersicon</taxon>
    </lineage>
</organism>
<dbReference type="InterPro" id="IPR002401">
    <property type="entry name" value="Cyt_P450_E_grp-I"/>
</dbReference>
<evidence type="ECO:0000256" key="1">
    <source>
        <dbReference type="ARBA" id="ARBA00010617"/>
    </source>
</evidence>
<evidence type="ECO:0000256" key="6">
    <source>
        <dbReference type="PIRSR" id="PIRSR602401-1"/>
    </source>
</evidence>
<evidence type="ECO:0000313" key="8">
    <source>
        <dbReference type="Proteomes" id="UP000004994"/>
    </source>
</evidence>
<dbReference type="InterPro" id="IPR036396">
    <property type="entry name" value="Cyt_P450_sf"/>
</dbReference>
<comment type="cofactor">
    <cofactor evidence="6">
        <name>heme</name>
        <dbReference type="ChEBI" id="CHEBI:30413"/>
    </cofactor>
</comment>
<reference evidence="7" key="2">
    <citation type="submission" date="2019-01" db="UniProtKB">
        <authorList>
            <consortium name="EnsemblPlants"/>
        </authorList>
    </citation>
    <scope>IDENTIFICATION</scope>
    <source>
        <strain evidence="7">cv. Heinz 1706</strain>
    </source>
</reference>
<dbReference type="PRINTS" id="PR00463">
    <property type="entry name" value="EP450I"/>
</dbReference>
<dbReference type="Gramene" id="Solyc08g041925.1.1">
    <property type="protein sequence ID" value="Solyc08g041925.1.1"/>
    <property type="gene ID" value="Solyc08g041925.1"/>
</dbReference>
<dbReference type="PANTHER" id="PTHR47955">
    <property type="entry name" value="CYTOCHROME P450 FAMILY 71 PROTEIN"/>
    <property type="match status" value="1"/>
</dbReference>
<dbReference type="SUPFAM" id="SSF48264">
    <property type="entry name" value="Cytochrome P450"/>
    <property type="match status" value="1"/>
</dbReference>
<evidence type="ECO:0000256" key="2">
    <source>
        <dbReference type="ARBA" id="ARBA00022617"/>
    </source>
</evidence>
<dbReference type="Gene3D" id="1.10.630.10">
    <property type="entry name" value="Cytochrome P450"/>
    <property type="match status" value="2"/>
</dbReference>
<evidence type="ECO:0000313" key="7">
    <source>
        <dbReference type="EnsemblPlants" id="Solyc08g041925.1.1"/>
    </source>
</evidence>
<dbReference type="STRING" id="4081.A0A3Q7HNI0"/>
<evidence type="ECO:0008006" key="9">
    <source>
        <dbReference type="Google" id="ProtNLM"/>
    </source>
</evidence>
<dbReference type="InParanoid" id="A0A3Q7HNI0"/>
<accession>A0A3Q7HNI0</accession>
<dbReference type="InterPro" id="IPR001128">
    <property type="entry name" value="Cyt_P450"/>
</dbReference>
<proteinExistence type="inferred from homology"/>
<dbReference type="GO" id="GO:0016705">
    <property type="term" value="F:oxidoreductase activity, acting on paired donors, with incorporation or reduction of molecular oxygen"/>
    <property type="evidence" value="ECO:0007669"/>
    <property type="project" value="InterPro"/>
</dbReference>
<dbReference type="AlphaFoldDB" id="A0A3Q7HNI0"/>
<reference evidence="7" key="1">
    <citation type="journal article" date="2012" name="Nature">
        <title>The tomato genome sequence provides insights into fleshy fruit evolution.</title>
        <authorList>
            <consortium name="Tomato Genome Consortium"/>
        </authorList>
    </citation>
    <scope>NUCLEOTIDE SEQUENCE [LARGE SCALE GENOMIC DNA]</scope>
    <source>
        <strain evidence="7">cv. Heinz 1706</strain>
    </source>
</reference>
<keyword evidence="3 6" id="KW-0479">Metal-binding</keyword>
<evidence type="ECO:0000256" key="4">
    <source>
        <dbReference type="ARBA" id="ARBA00023002"/>
    </source>
</evidence>
<dbReference type="GO" id="GO:0005506">
    <property type="term" value="F:iron ion binding"/>
    <property type="evidence" value="ECO:0007669"/>
    <property type="project" value="InterPro"/>
</dbReference>
<dbReference type="PRINTS" id="PR00385">
    <property type="entry name" value="P450"/>
</dbReference>
<dbReference type="GO" id="GO:0020037">
    <property type="term" value="F:heme binding"/>
    <property type="evidence" value="ECO:0007669"/>
    <property type="project" value="InterPro"/>
</dbReference>
<sequence>MQVANYRKPSSDGNLPHISLANLATKHGPLMHLKLGESSEIVVSSPQLAKEIMITHDITFANRPQLSVAKIMCYNFQDIDFSRYGDYWKQIRKICVMELLSTKNVTSFFPMMLDETNILVNIIKDMYGRPINFSEKMYLLTSAIICRASIGRTSFAGVFNVVDLFPSLKILHFISGTNRKLLQLFVAGSATSSTVLGWSMSELMKNPSMMRKAQTEVREAFNRKATIDQTDFKKLKYLKMVVKQTLRFHPAGPLPLSIPRESTQQCEINVYTIPNKIIGIVNTWALWRDSEYWEESEKFEPERFNGSPLDVGGNHFQLIPFGAGRRICPNMNFSIASMELCLAQ</sequence>
<dbReference type="PANTHER" id="PTHR47955:SF8">
    <property type="entry name" value="CYTOCHROME P450 71D11-LIKE"/>
    <property type="match status" value="1"/>
</dbReference>
<evidence type="ECO:0000256" key="3">
    <source>
        <dbReference type="ARBA" id="ARBA00022723"/>
    </source>
</evidence>
<protein>
    <recommendedName>
        <fullName evidence="9">Cytochrome P450</fullName>
    </recommendedName>
</protein>
<keyword evidence="4" id="KW-0560">Oxidoreductase</keyword>
<dbReference type="Proteomes" id="UP000004994">
    <property type="component" value="Chromosome 8"/>
</dbReference>
<comment type="similarity">
    <text evidence="1">Belongs to the cytochrome P450 family.</text>
</comment>
<feature type="binding site" description="axial binding residue" evidence="6">
    <location>
        <position position="328"/>
    </location>
    <ligand>
        <name>heme</name>
        <dbReference type="ChEBI" id="CHEBI:30413"/>
    </ligand>
    <ligandPart>
        <name>Fe</name>
        <dbReference type="ChEBI" id="CHEBI:18248"/>
    </ligandPart>
</feature>
<dbReference type="EnsemblPlants" id="Solyc08g041925.1.1">
    <property type="protein sequence ID" value="Solyc08g041925.1.1"/>
    <property type="gene ID" value="Solyc08g041925.1"/>
</dbReference>
<name>A0A3Q7HNI0_SOLLC</name>